<evidence type="ECO:0000313" key="1">
    <source>
        <dbReference type="EMBL" id="KAH3776838.1"/>
    </source>
</evidence>
<dbReference type="EMBL" id="JAIWYP010000009">
    <property type="protein sequence ID" value="KAH3776838.1"/>
    <property type="molecule type" value="Genomic_DNA"/>
</dbReference>
<reference evidence="1" key="1">
    <citation type="journal article" date="2019" name="bioRxiv">
        <title>The Genome of the Zebra Mussel, Dreissena polymorpha: A Resource for Invasive Species Research.</title>
        <authorList>
            <person name="McCartney M.A."/>
            <person name="Auch B."/>
            <person name="Kono T."/>
            <person name="Mallez S."/>
            <person name="Zhang Y."/>
            <person name="Obille A."/>
            <person name="Becker A."/>
            <person name="Abrahante J.E."/>
            <person name="Garbe J."/>
            <person name="Badalamenti J.P."/>
            <person name="Herman A."/>
            <person name="Mangelson H."/>
            <person name="Liachko I."/>
            <person name="Sullivan S."/>
            <person name="Sone E.D."/>
            <person name="Koren S."/>
            <person name="Silverstein K.A.T."/>
            <person name="Beckman K.B."/>
            <person name="Gohl D.M."/>
        </authorList>
    </citation>
    <scope>NUCLEOTIDE SEQUENCE</scope>
    <source>
        <strain evidence="1">Duluth1</strain>
        <tissue evidence="1">Whole animal</tissue>
    </source>
</reference>
<protein>
    <submittedName>
        <fullName evidence="1">Uncharacterized protein</fullName>
    </submittedName>
</protein>
<name>A0A9D4IMF8_DREPO</name>
<proteinExistence type="predicted"/>
<accession>A0A9D4IMF8</accession>
<evidence type="ECO:0000313" key="2">
    <source>
        <dbReference type="Proteomes" id="UP000828390"/>
    </source>
</evidence>
<sequence>MGLLIVAGGLKTDAVGREGRLAVIGAWSVAAGVDIMAGTGRSEDVFIGNRLVEDGVWLESELVAVEAMIAVSSLVLWRGALAVVEDSVRLESELVAVEAMMAVTSLVLWRGVVEDGVWLERKLVAVEAVMVVTALVL</sequence>
<gene>
    <name evidence="1" type="ORF">DPMN_178272</name>
</gene>
<dbReference type="AlphaFoldDB" id="A0A9D4IMF8"/>
<dbReference type="Proteomes" id="UP000828390">
    <property type="component" value="Unassembled WGS sequence"/>
</dbReference>
<comment type="caution">
    <text evidence="1">The sequence shown here is derived from an EMBL/GenBank/DDBJ whole genome shotgun (WGS) entry which is preliminary data.</text>
</comment>
<organism evidence="1 2">
    <name type="scientific">Dreissena polymorpha</name>
    <name type="common">Zebra mussel</name>
    <name type="synonym">Mytilus polymorpha</name>
    <dbReference type="NCBI Taxonomy" id="45954"/>
    <lineage>
        <taxon>Eukaryota</taxon>
        <taxon>Metazoa</taxon>
        <taxon>Spiralia</taxon>
        <taxon>Lophotrochozoa</taxon>
        <taxon>Mollusca</taxon>
        <taxon>Bivalvia</taxon>
        <taxon>Autobranchia</taxon>
        <taxon>Heteroconchia</taxon>
        <taxon>Euheterodonta</taxon>
        <taxon>Imparidentia</taxon>
        <taxon>Neoheterodontei</taxon>
        <taxon>Myida</taxon>
        <taxon>Dreissenoidea</taxon>
        <taxon>Dreissenidae</taxon>
        <taxon>Dreissena</taxon>
    </lineage>
</organism>
<reference evidence="1" key="2">
    <citation type="submission" date="2020-11" db="EMBL/GenBank/DDBJ databases">
        <authorList>
            <person name="McCartney M.A."/>
            <person name="Auch B."/>
            <person name="Kono T."/>
            <person name="Mallez S."/>
            <person name="Becker A."/>
            <person name="Gohl D.M."/>
            <person name="Silverstein K.A.T."/>
            <person name="Koren S."/>
            <person name="Bechman K.B."/>
            <person name="Herman A."/>
            <person name="Abrahante J.E."/>
            <person name="Garbe J."/>
        </authorList>
    </citation>
    <scope>NUCLEOTIDE SEQUENCE</scope>
    <source>
        <strain evidence="1">Duluth1</strain>
        <tissue evidence="1">Whole animal</tissue>
    </source>
</reference>
<keyword evidence="2" id="KW-1185">Reference proteome</keyword>